<accession>A0A318Y243</accession>
<feature type="non-terminal residue" evidence="1">
    <location>
        <position position="1"/>
    </location>
</feature>
<name>A0A318Y243_ASPNB</name>
<dbReference type="OrthoDB" id="4488294at2759"/>
<dbReference type="Proteomes" id="UP000247647">
    <property type="component" value="Unassembled WGS sequence"/>
</dbReference>
<dbReference type="InterPro" id="IPR043502">
    <property type="entry name" value="DNA/RNA_pol_sf"/>
</dbReference>
<dbReference type="EMBL" id="KZ821513">
    <property type="protein sequence ID" value="PYH28426.1"/>
    <property type="molecule type" value="Genomic_DNA"/>
</dbReference>
<organism evidence="1 2">
    <name type="scientific">Aspergillus neoniger (strain CBS 115656)</name>
    <dbReference type="NCBI Taxonomy" id="1448310"/>
    <lineage>
        <taxon>Eukaryota</taxon>
        <taxon>Fungi</taxon>
        <taxon>Dikarya</taxon>
        <taxon>Ascomycota</taxon>
        <taxon>Pezizomycotina</taxon>
        <taxon>Eurotiomycetes</taxon>
        <taxon>Eurotiomycetidae</taxon>
        <taxon>Eurotiales</taxon>
        <taxon>Aspergillaceae</taxon>
        <taxon>Aspergillus</taxon>
        <taxon>Aspergillus subgen. Circumdati</taxon>
    </lineage>
</organism>
<protein>
    <submittedName>
        <fullName evidence="1">Uncharacterized protein</fullName>
    </submittedName>
</protein>
<reference evidence="1" key="1">
    <citation type="submission" date="2016-12" db="EMBL/GenBank/DDBJ databases">
        <title>The genomes of Aspergillus section Nigri reveals drivers in fungal speciation.</title>
        <authorList>
            <consortium name="DOE Joint Genome Institute"/>
            <person name="Vesth T.C."/>
            <person name="Nybo J."/>
            <person name="Theobald S."/>
            <person name="Brandl J."/>
            <person name="Frisvad J.C."/>
            <person name="Nielsen K.F."/>
            <person name="Lyhne E.K."/>
            <person name="Kogle M.E."/>
            <person name="Kuo A."/>
            <person name="Riley R."/>
            <person name="Clum A."/>
            <person name="Nolan M."/>
            <person name="Lipzen A."/>
            <person name="Salamov A."/>
            <person name="Henrissat B."/>
            <person name="Wiebenga A."/>
            <person name="De Vries R.P."/>
            <person name="Grigoriev I.V."/>
            <person name="Mortensen U.H."/>
            <person name="Andersen M.R."/>
            <person name="Baker S.E."/>
        </authorList>
    </citation>
    <scope>NUCLEOTIDE SEQUENCE [LARGE SCALE GENOMIC DNA]</scope>
    <source>
        <strain evidence="1">CBS 115656</strain>
    </source>
</reference>
<proteinExistence type="predicted"/>
<sequence length="64" mass="7903">KSPARTFILFIFKKNNNLYLYIDDRGLNKIFIKNYYFLFFILKILDKVSDSKYFLKINIKDTYY</sequence>
<dbReference type="Gene3D" id="3.30.70.270">
    <property type="match status" value="1"/>
</dbReference>
<dbReference type="SUPFAM" id="SSF56672">
    <property type="entry name" value="DNA/RNA polymerases"/>
    <property type="match status" value="1"/>
</dbReference>
<gene>
    <name evidence="1" type="ORF">BO87DRAFT_322223</name>
</gene>
<keyword evidence="2" id="KW-1185">Reference proteome</keyword>
<dbReference type="GeneID" id="37122422"/>
<evidence type="ECO:0000313" key="1">
    <source>
        <dbReference type="EMBL" id="PYH28426.1"/>
    </source>
</evidence>
<evidence type="ECO:0000313" key="2">
    <source>
        <dbReference type="Proteomes" id="UP000247647"/>
    </source>
</evidence>
<dbReference type="AlphaFoldDB" id="A0A318Y243"/>
<dbReference type="RefSeq" id="XP_025473904.1">
    <property type="nucleotide sequence ID" value="XM_025619966.1"/>
</dbReference>
<dbReference type="Gene3D" id="3.10.10.10">
    <property type="entry name" value="HIV Type 1 Reverse Transcriptase, subunit A, domain 1"/>
    <property type="match status" value="1"/>
</dbReference>
<dbReference type="InterPro" id="IPR043128">
    <property type="entry name" value="Rev_trsase/Diguanyl_cyclase"/>
</dbReference>